<evidence type="ECO:0000256" key="6">
    <source>
        <dbReference type="ARBA" id="ARBA00023316"/>
    </source>
</evidence>
<dbReference type="PANTHER" id="PTHR21581">
    <property type="entry name" value="D-ALANYL-D-ALANINE CARBOXYPEPTIDASE"/>
    <property type="match status" value="1"/>
</dbReference>
<organism evidence="12">
    <name type="scientific">Rhizobium sp. ZPR3</name>
    <dbReference type="NCBI Taxonomy" id="3158967"/>
    <lineage>
        <taxon>Bacteria</taxon>
        <taxon>Pseudomonadati</taxon>
        <taxon>Pseudomonadota</taxon>
        <taxon>Alphaproteobacteria</taxon>
        <taxon>Hyphomicrobiales</taxon>
        <taxon>Rhizobiaceae</taxon>
        <taxon>Rhizobium/Agrobacterium group</taxon>
        <taxon>Rhizobium</taxon>
    </lineage>
</organism>
<gene>
    <name evidence="12" type="ORF">ABM479_15330</name>
</gene>
<feature type="signal peptide" evidence="10">
    <location>
        <begin position="1"/>
        <end position="28"/>
    </location>
</feature>
<feature type="domain" description="SPOR" evidence="11">
    <location>
        <begin position="324"/>
        <end position="409"/>
    </location>
</feature>
<dbReference type="Gene3D" id="3.40.710.10">
    <property type="entry name" value="DD-peptidase/beta-lactamase superfamily"/>
    <property type="match status" value="1"/>
</dbReference>
<dbReference type="GO" id="GO:0008360">
    <property type="term" value="P:regulation of cell shape"/>
    <property type="evidence" value="ECO:0007669"/>
    <property type="project" value="UniProtKB-KW"/>
</dbReference>
<dbReference type="EMBL" id="CP157960">
    <property type="protein sequence ID" value="XBT92154.1"/>
    <property type="molecule type" value="Genomic_DNA"/>
</dbReference>
<dbReference type="SUPFAM" id="SSF56601">
    <property type="entry name" value="beta-lactamase/transpeptidase-like"/>
    <property type="match status" value="1"/>
</dbReference>
<evidence type="ECO:0000313" key="12">
    <source>
        <dbReference type="EMBL" id="XBT92154.1"/>
    </source>
</evidence>
<accession>A0AAU7RPN1</accession>
<dbReference type="GO" id="GO:0042834">
    <property type="term" value="F:peptidoglycan binding"/>
    <property type="evidence" value="ECO:0007669"/>
    <property type="project" value="InterPro"/>
</dbReference>
<dbReference type="PROSITE" id="PS51724">
    <property type="entry name" value="SPOR"/>
    <property type="match status" value="1"/>
</dbReference>
<dbReference type="SUPFAM" id="SSF110997">
    <property type="entry name" value="Sporulation related repeat"/>
    <property type="match status" value="1"/>
</dbReference>
<dbReference type="PRINTS" id="PR00725">
    <property type="entry name" value="DADACBPTASE1"/>
</dbReference>
<keyword evidence="5" id="KW-0573">Peptidoglycan synthesis</keyword>
<dbReference type="InterPro" id="IPR036680">
    <property type="entry name" value="SPOR-like_sf"/>
</dbReference>
<evidence type="ECO:0000256" key="1">
    <source>
        <dbReference type="ARBA" id="ARBA00007164"/>
    </source>
</evidence>
<dbReference type="RefSeq" id="WP_349956577.1">
    <property type="nucleotide sequence ID" value="NZ_CP157960.1"/>
</dbReference>
<feature type="active site" description="Proton acceptor" evidence="7">
    <location>
        <position position="59"/>
    </location>
</feature>
<feature type="active site" evidence="7">
    <location>
        <position position="116"/>
    </location>
</feature>
<proteinExistence type="inferred from homology"/>
<sequence>MKPYVNAWAAAAAISLCSLFAVCSPARAGSADFVMDVNSGRVLESHNADVLNHPASLTKMMTLYLTFEALHDSRLTWDQAIPMTKNGANTIPTKLGVPAGKMFTVREAVLGMIIKSANDAAEAMGDYLGGSQAQFAEIMTRKARQLGMTRTTFRNASGLPDGRQVTTARDMATLAVALMRDYPKEYALFSERSFMFRGRKITGHNNLMYRYKGMDGIKTGYTNASGFNLVSAVNDRGRHVVGVVLGGKTARSRDDRMAALLDKNISLATSRSGTQIADVSIATGSSLPKDNVPISPERTGAIEVASVSNEVTKSIQGSAANRTAIARSGWEIQIAASESDAAAQRLLAKAKSEALTGYREISPYTQKINNNAATLYRARFTGFDSRSSAMSACKTLKSRSYLCLVLPSKG</sequence>
<evidence type="ECO:0000256" key="3">
    <source>
        <dbReference type="ARBA" id="ARBA00022801"/>
    </source>
</evidence>
<dbReference type="GO" id="GO:0006508">
    <property type="term" value="P:proteolysis"/>
    <property type="evidence" value="ECO:0007669"/>
    <property type="project" value="InterPro"/>
</dbReference>
<keyword evidence="2 10" id="KW-0732">Signal</keyword>
<keyword evidence="3" id="KW-0378">Hydrolase</keyword>
<evidence type="ECO:0000256" key="5">
    <source>
        <dbReference type="ARBA" id="ARBA00022984"/>
    </source>
</evidence>
<dbReference type="PANTHER" id="PTHR21581:SF6">
    <property type="entry name" value="TRAFFICKING PROTEIN PARTICLE COMPLEX SUBUNIT 12"/>
    <property type="match status" value="1"/>
</dbReference>
<evidence type="ECO:0000256" key="7">
    <source>
        <dbReference type="PIRSR" id="PIRSR618044-1"/>
    </source>
</evidence>
<keyword evidence="12" id="KW-0645">Protease</keyword>
<dbReference type="GO" id="GO:0071555">
    <property type="term" value="P:cell wall organization"/>
    <property type="evidence" value="ECO:0007669"/>
    <property type="project" value="UniProtKB-KW"/>
</dbReference>
<protein>
    <submittedName>
        <fullName evidence="12">D-alanyl-D-alanine carboxypeptidase</fullName>
    </submittedName>
</protein>
<evidence type="ECO:0000256" key="9">
    <source>
        <dbReference type="RuleBase" id="RU004016"/>
    </source>
</evidence>
<keyword evidence="4" id="KW-0133">Cell shape</keyword>
<dbReference type="InterPro" id="IPR012338">
    <property type="entry name" value="Beta-lactam/transpept-like"/>
</dbReference>
<reference evidence="12" key="1">
    <citation type="submission" date="2024-06" db="EMBL/GenBank/DDBJ databases">
        <authorList>
            <person name="Li T."/>
            <person name="Gao R."/>
        </authorList>
    </citation>
    <scope>NUCLEOTIDE SEQUENCE</scope>
    <source>
        <strain evidence="12">ZPR3</strain>
    </source>
</reference>
<evidence type="ECO:0000256" key="2">
    <source>
        <dbReference type="ARBA" id="ARBA00022729"/>
    </source>
</evidence>
<dbReference type="GO" id="GO:0009252">
    <property type="term" value="P:peptidoglycan biosynthetic process"/>
    <property type="evidence" value="ECO:0007669"/>
    <property type="project" value="UniProtKB-KW"/>
</dbReference>
<evidence type="ECO:0000256" key="10">
    <source>
        <dbReference type="SAM" id="SignalP"/>
    </source>
</evidence>
<feature type="chain" id="PRO_5044020406" evidence="10">
    <location>
        <begin position="29"/>
        <end position="410"/>
    </location>
</feature>
<dbReference type="InterPro" id="IPR001967">
    <property type="entry name" value="Peptidase_S11_N"/>
</dbReference>
<keyword evidence="12" id="KW-0121">Carboxypeptidase</keyword>
<keyword evidence="6" id="KW-0961">Cell wall biogenesis/degradation</keyword>
<dbReference type="Pfam" id="PF00768">
    <property type="entry name" value="Peptidase_S11"/>
    <property type="match status" value="1"/>
</dbReference>
<dbReference type="Pfam" id="PF05036">
    <property type="entry name" value="SPOR"/>
    <property type="match status" value="1"/>
</dbReference>
<name>A0AAU7RPN1_9HYPH</name>
<evidence type="ECO:0000256" key="4">
    <source>
        <dbReference type="ARBA" id="ARBA00022960"/>
    </source>
</evidence>
<dbReference type="InterPro" id="IPR007730">
    <property type="entry name" value="SPOR-like_dom"/>
</dbReference>
<dbReference type="Gene3D" id="3.30.70.1070">
    <property type="entry name" value="Sporulation related repeat"/>
    <property type="match status" value="1"/>
</dbReference>
<feature type="binding site" evidence="8">
    <location>
        <position position="218"/>
    </location>
    <ligand>
        <name>substrate</name>
    </ligand>
</feature>
<comment type="similarity">
    <text evidence="1 9">Belongs to the peptidase S11 family.</text>
</comment>
<evidence type="ECO:0000256" key="8">
    <source>
        <dbReference type="PIRSR" id="PIRSR618044-2"/>
    </source>
</evidence>
<dbReference type="AlphaFoldDB" id="A0AAU7RPN1"/>
<evidence type="ECO:0000259" key="11">
    <source>
        <dbReference type="PROSITE" id="PS51724"/>
    </source>
</evidence>
<feature type="active site" description="Acyl-ester intermediate" evidence="7">
    <location>
        <position position="56"/>
    </location>
</feature>
<dbReference type="GO" id="GO:0009002">
    <property type="term" value="F:serine-type D-Ala-D-Ala carboxypeptidase activity"/>
    <property type="evidence" value="ECO:0007669"/>
    <property type="project" value="InterPro"/>
</dbReference>
<dbReference type="InterPro" id="IPR018044">
    <property type="entry name" value="Peptidase_S11"/>
</dbReference>